<feature type="transmembrane region" description="Helical" evidence="6">
    <location>
        <begin position="6"/>
        <end position="24"/>
    </location>
</feature>
<dbReference type="SMART" id="SM00220">
    <property type="entry name" value="S_TKc"/>
    <property type="match status" value="1"/>
</dbReference>
<reference evidence="8" key="2">
    <citation type="submission" date="2020-09" db="EMBL/GenBank/DDBJ databases">
        <authorList>
            <person name="Sun Q."/>
            <person name="Ohkuma M."/>
        </authorList>
    </citation>
    <scope>NUCLEOTIDE SEQUENCE</scope>
    <source>
        <strain evidence="8">JCM 10088</strain>
    </source>
</reference>
<keyword evidence="5" id="KW-0067">ATP-binding</keyword>
<dbReference type="CDD" id="cd14014">
    <property type="entry name" value="STKc_PknB_like"/>
    <property type="match status" value="1"/>
</dbReference>
<evidence type="ECO:0000256" key="5">
    <source>
        <dbReference type="ARBA" id="ARBA00022840"/>
    </source>
</evidence>
<dbReference type="RefSeq" id="WP_229657653.1">
    <property type="nucleotide sequence ID" value="NZ_BMNL01000002.1"/>
</dbReference>
<gene>
    <name evidence="8" type="ORF">GCM10007981_07030</name>
</gene>
<proteinExistence type="predicted"/>
<comment type="caution">
    <text evidence="8">The sequence shown here is derived from an EMBL/GenBank/DDBJ whole genome shotgun (WGS) entry which is preliminary data.</text>
</comment>
<evidence type="ECO:0000313" key="8">
    <source>
        <dbReference type="EMBL" id="GGP20144.1"/>
    </source>
</evidence>
<dbReference type="PANTHER" id="PTHR43671:SF13">
    <property type="entry name" value="SERINE_THREONINE-PROTEIN KINASE NEK2"/>
    <property type="match status" value="1"/>
</dbReference>
<keyword evidence="6" id="KW-0472">Membrane</keyword>
<dbReference type="Gene3D" id="1.10.510.10">
    <property type="entry name" value="Transferase(Phosphotransferase) domain 1"/>
    <property type="match status" value="1"/>
</dbReference>
<feature type="transmembrane region" description="Helical" evidence="6">
    <location>
        <begin position="61"/>
        <end position="85"/>
    </location>
</feature>
<reference evidence="8" key="1">
    <citation type="journal article" date="2014" name="Int. J. Syst. Evol. Microbiol.">
        <title>Complete genome sequence of Corynebacterium casei LMG S-19264T (=DSM 44701T), isolated from a smear-ripened cheese.</title>
        <authorList>
            <consortium name="US DOE Joint Genome Institute (JGI-PGF)"/>
            <person name="Walter F."/>
            <person name="Albersmeier A."/>
            <person name="Kalinowski J."/>
            <person name="Ruckert C."/>
        </authorList>
    </citation>
    <scope>NUCLEOTIDE SEQUENCE</scope>
    <source>
        <strain evidence="8">JCM 10088</strain>
    </source>
</reference>
<dbReference type="PROSITE" id="PS50011">
    <property type="entry name" value="PROTEIN_KINASE_DOM"/>
    <property type="match status" value="1"/>
</dbReference>
<keyword evidence="3" id="KW-0547">Nucleotide-binding</keyword>
<evidence type="ECO:0000259" key="7">
    <source>
        <dbReference type="PROSITE" id="PS50011"/>
    </source>
</evidence>
<dbReference type="AlphaFoldDB" id="A0A830GXC8"/>
<evidence type="ECO:0000256" key="3">
    <source>
        <dbReference type="ARBA" id="ARBA00022741"/>
    </source>
</evidence>
<keyword evidence="2" id="KW-0808">Transferase</keyword>
<dbReference type="InterPro" id="IPR000719">
    <property type="entry name" value="Prot_kinase_dom"/>
</dbReference>
<feature type="transmembrane region" description="Helical" evidence="6">
    <location>
        <begin position="201"/>
        <end position="227"/>
    </location>
</feature>
<feature type="transmembrane region" description="Helical" evidence="6">
    <location>
        <begin position="97"/>
        <end position="114"/>
    </location>
</feature>
<feature type="domain" description="Protein kinase" evidence="7">
    <location>
        <begin position="251"/>
        <end position="518"/>
    </location>
</feature>
<dbReference type="InterPro" id="IPR050660">
    <property type="entry name" value="NEK_Ser/Thr_kinase"/>
</dbReference>
<sequence length="518" mass="55519">MDIGSEFISAAVPLVLGVGVGLLMGLPPLELLIMLVSIALLAISIPQSGMEGLMIGVTTALLVIDMAFVGSIRLGVVSAGITVLLAESMLDNKAIKIALMAALVIAAVLFTRLIMNLSDVEFMASMMAATYVSAMLAWRRGTAVAGGTDYVVSASIALLAIAVVLSLAGKLPPSAVVAASSPIAVGTTRSRLLAVRAGGPIAAVVAAAFLGIAPYVIIIQATSLFGFRREMYRKGLEPPLAWLHAWLNGRYFIDSIVAAGGFSYVLRGSDDRGSIYAIKVLKEKDSRGNPLASNPSIIQSFKREMSNYLLIDSPRIVKVYEVHIPPDEELPYRSLDQYMRDPPYIVMEYMKGGSLRQYLRERGRLDVEEAVRIAREIALALQELHASGRLHLDLKPENILFGDEDRRSVKIGDLGASKIATGGYLLVSQFSASYAAPEVLRGRQATDKSDIYSLGLIIYEMLTGVNPQAYRLSNVPPPAIDLNSLGVPPSINMLIMRCLDPSPINRPGIVEVVGLLGG</sequence>
<keyword evidence="6" id="KW-1133">Transmembrane helix</keyword>
<keyword evidence="9" id="KW-1185">Reference proteome</keyword>
<keyword evidence="6" id="KW-0812">Transmembrane</keyword>
<organism evidence="8 9">
    <name type="scientific">Thermocladium modestius</name>
    <dbReference type="NCBI Taxonomy" id="62609"/>
    <lineage>
        <taxon>Archaea</taxon>
        <taxon>Thermoproteota</taxon>
        <taxon>Thermoprotei</taxon>
        <taxon>Thermoproteales</taxon>
        <taxon>Thermoproteaceae</taxon>
        <taxon>Thermocladium</taxon>
    </lineage>
</organism>
<dbReference type="EMBL" id="BMNL01000002">
    <property type="protein sequence ID" value="GGP20144.1"/>
    <property type="molecule type" value="Genomic_DNA"/>
</dbReference>
<evidence type="ECO:0000256" key="4">
    <source>
        <dbReference type="ARBA" id="ARBA00022777"/>
    </source>
</evidence>
<evidence type="ECO:0000313" key="9">
    <source>
        <dbReference type="Proteomes" id="UP000610960"/>
    </source>
</evidence>
<dbReference type="InterPro" id="IPR011009">
    <property type="entry name" value="Kinase-like_dom_sf"/>
</dbReference>
<dbReference type="GO" id="GO:0004674">
    <property type="term" value="F:protein serine/threonine kinase activity"/>
    <property type="evidence" value="ECO:0007669"/>
    <property type="project" value="UniProtKB-EC"/>
</dbReference>
<dbReference type="EC" id="2.7.11.1" evidence="1"/>
<evidence type="ECO:0000256" key="6">
    <source>
        <dbReference type="SAM" id="Phobius"/>
    </source>
</evidence>
<protein>
    <recommendedName>
        <fullName evidence="1">non-specific serine/threonine protein kinase</fullName>
        <ecNumber evidence="1">2.7.11.1</ecNumber>
    </recommendedName>
</protein>
<dbReference type="SUPFAM" id="SSF56112">
    <property type="entry name" value="Protein kinase-like (PK-like)"/>
    <property type="match status" value="1"/>
</dbReference>
<evidence type="ECO:0000256" key="2">
    <source>
        <dbReference type="ARBA" id="ARBA00022679"/>
    </source>
</evidence>
<dbReference type="Proteomes" id="UP000610960">
    <property type="component" value="Unassembled WGS sequence"/>
</dbReference>
<evidence type="ECO:0000256" key="1">
    <source>
        <dbReference type="ARBA" id="ARBA00012513"/>
    </source>
</evidence>
<keyword evidence="4" id="KW-0418">Kinase</keyword>
<dbReference type="PANTHER" id="PTHR43671">
    <property type="entry name" value="SERINE/THREONINE-PROTEIN KINASE NEK"/>
    <property type="match status" value="1"/>
</dbReference>
<feature type="transmembrane region" description="Helical" evidence="6">
    <location>
        <begin position="150"/>
        <end position="168"/>
    </location>
</feature>
<accession>A0A830GXC8</accession>
<dbReference type="Pfam" id="PF00069">
    <property type="entry name" value="Pkinase"/>
    <property type="match status" value="1"/>
</dbReference>
<dbReference type="GO" id="GO:0005524">
    <property type="term" value="F:ATP binding"/>
    <property type="evidence" value="ECO:0007669"/>
    <property type="project" value="UniProtKB-KW"/>
</dbReference>
<name>A0A830GXC8_9CREN</name>